<name>A0A2N9YHH1_9GAMM</name>
<feature type="transmembrane region" description="Helical" evidence="18">
    <location>
        <begin position="478"/>
        <end position="498"/>
    </location>
</feature>
<dbReference type="SUPFAM" id="SSF74863">
    <property type="entry name" value="Thiol:disulfide interchange protein DsbD, N-terminal domain (DsbD-alpha)"/>
    <property type="match status" value="1"/>
</dbReference>
<feature type="transmembrane region" description="Helical" evidence="18">
    <location>
        <begin position="418"/>
        <end position="439"/>
    </location>
</feature>
<evidence type="ECO:0000313" key="21">
    <source>
        <dbReference type="EMBL" id="AUI69950.1"/>
    </source>
</evidence>
<dbReference type="InterPro" id="IPR028250">
    <property type="entry name" value="DsbDN"/>
</dbReference>
<dbReference type="Pfam" id="PF02683">
    <property type="entry name" value="DsbD_TM"/>
    <property type="match status" value="1"/>
</dbReference>
<comment type="similarity">
    <text evidence="2 18">Belongs to the thioredoxin family. DsbD subfamily.</text>
</comment>
<feature type="transmembrane region" description="Helical" evidence="18">
    <location>
        <begin position="305"/>
        <end position="327"/>
    </location>
</feature>
<feature type="disulfide bond" description="Redox-active" evidence="18">
    <location>
        <begin position="166"/>
        <end position="172"/>
    </location>
</feature>
<evidence type="ECO:0000256" key="7">
    <source>
        <dbReference type="ARBA" id="ARBA00022729"/>
    </source>
</evidence>
<dbReference type="InterPro" id="IPR003834">
    <property type="entry name" value="Cyt_c_assmbl_TM_dom"/>
</dbReference>
<feature type="transmembrane region" description="Helical" evidence="18">
    <location>
        <begin position="269"/>
        <end position="293"/>
    </location>
</feature>
<comment type="subcellular location">
    <subcellularLocation>
        <location evidence="1 18">Cell inner membrane</location>
        <topology evidence="1 18">Multi-pass membrane protein</topology>
    </subcellularLocation>
</comment>
<dbReference type="EMBL" id="CP018889">
    <property type="protein sequence ID" value="AUI69950.1"/>
    <property type="molecule type" value="Genomic_DNA"/>
</dbReference>
<dbReference type="EC" id="1.8.1.8" evidence="18"/>
<dbReference type="GO" id="GO:0009055">
    <property type="term" value="F:electron transfer activity"/>
    <property type="evidence" value="ECO:0007669"/>
    <property type="project" value="UniProtKB-UniRule"/>
</dbReference>
<evidence type="ECO:0000256" key="13">
    <source>
        <dbReference type="ARBA" id="ARBA00023136"/>
    </source>
</evidence>
<feature type="domain" description="Thioredoxin" evidence="20">
    <location>
        <begin position="498"/>
        <end position="645"/>
    </location>
</feature>
<dbReference type="NCBIfam" id="NF001419">
    <property type="entry name" value="PRK00293.1"/>
    <property type="match status" value="1"/>
</dbReference>
<comment type="function">
    <text evidence="18">Required to facilitate the formation of correct disulfide bonds in some periplasmic proteins and for the assembly of the periplasmic c-type cytochromes. Acts by transferring electrons from cytoplasmic thioredoxin to the periplasm. This transfer involves a cascade of disulfide bond formation and reduction steps.</text>
</comment>
<evidence type="ECO:0000256" key="15">
    <source>
        <dbReference type="ARBA" id="ARBA00023284"/>
    </source>
</evidence>
<comment type="catalytic activity">
    <reaction evidence="16 18">
        <text>[protein]-dithiol + NAD(+) = [protein]-disulfide + NADH + H(+)</text>
        <dbReference type="Rhea" id="RHEA:18749"/>
        <dbReference type="Rhea" id="RHEA-COMP:10593"/>
        <dbReference type="Rhea" id="RHEA-COMP:10594"/>
        <dbReference type="ChEBI" id="CHEBI:15378"/>
        <dbReference type="ChEBI" id="CHEBI:29950"/>
        <dbReference type="ChEBI" id="CHEBI:50058"/>
        <dbReference type="ChEBI" id="CHEBI:57540"/>
        <dbReference type="ChEBI" id="CHEBI:57945"/>
        <dbReference type="EC" id="1.8.1.8"/>
    </reaction>
</comment>
<evidence type="ECO:0000256" key="17">
    <source>
        <dbReference type="ARBA" id="ARBA00047804"/>
    </source>
</evidence>
<protein>
    <recommendedName>
        <fullName evidence="18">Thiol:disulfide interchange protein DsbD</fullName>
        <ecNumber evidence="18">1.8.1.8</ecNumber>
    </recommendedName>
    <alternativeName>
        <fullName evidence="18">Protein-disulfide reductase</fullName>
        <shortName evidence="18">Disulfide reductase</shortName>
    </alternativeName>
</protein>
<keyword evidence="6 18" id="KW-0812">Transmembrane</keyword>
<keyword evidence="12 18" id="KW-0520">NAD</keyword>
<evidence type="ECO:0000256" key="4">
    <source>
        <dbReference type="ARBA" id="ARBA00022475"/>
    </source>
</evidence>
<sequence length="647" mass="70445" precursor="true">MRTHFFAYLCYLSFSVWMGIAVANPPTLNDMLQQSKHNSKPADNGLQPLANGIPPASETATQPALNEEEDFLDPEKAFFLTVTTINHQTVRATWLVAEGYYLYAQKMHFVADNASIGNIALPPSKTKDDPLFGKVQVYEQTEVIITLTLENIRSHTLNLQVDYQGCATAGLCYPPMSKTLSLVLPAPTTPAETITPVSTPTAVTPALPNLSEQDQIAQALMQDNIFYTLLLFFGFGLLLSFTPCVFPMIPILSSIIVGQGKQLSTRSAFLLSLIYVLAMALTYTVAGVFAGMVGENLQAAFQEPIVLIVFALIFVALAFSMFGFYDLQMPNALQSKLTELSNHQQGGTWIGVAMMGFFSALIVGPCVAAPLAGILIYISQTGDAVFGGLALFSLSLGMGIPLLIIGTSAGQLLPRAGLWMDAIKNVFGVLLLATAWWLLERLLADFIVLMGWATLLIVSAVYMGALDSLQAGMSHWRRLWKGIGVIFLVYGVLLMIAASQGGQAVLYPLRLQNGSTSTATINSSGLSFQTVKGIEGLNQALAMAKQAGKPVMFDFYADWCVSCKEMEAFTFTDRNVQESLKDFVLLQADVTANDAQDKALYKQFGIFGPPAILFYGSDGIEKRAYRVVGFTPANTFFNHIERFKQTL</sequence>
<feature type="chain" id="PRO_5015013921" description="Thiol:disulfide interchange protein DsbD" evidence="18">
    <location>
        <begin position="24"/>
        <end position="647"/>
    </location>
</feature>
<evidence type="ECO:0000256" key="6">
    <source>
        <dbReference type="ARBA" id="ARBA00022692"/>
    </source>
</evidence>
<dbReference type="InterPro" id="IPR036929">
    <property type="entry name" value="DsbDN_sf"/>
</dbReference>
<keyword evidence="13 18" id="KW-0472">Membrane</keyword>
<dbReference type="GO" id="GO:0017004">
    <property type="term" value="P:cytochrome complex assembly"/>
    <property type="evidence" value="ECO:0007669"/>
    <property type="project" value="UniProtKB-UniRule"/>
</dbReference>
<keyword evidence="22" id="KW-1185">Reference proteome</keyword>
<comment type="catalytic activity">
    <reaction evidence="17 18">
        <text>[protein]-dithiol + NADP(+) = [protein]-disulfide + NADPH + H(+)</text>
        <dbReference type="Rhea" id="RHEA:18753"/>
        <dbReference type="Rhea" id="RHEA-COMP:10593"/>
        <dbReference type="Rhea" id="RHEA-COMP:10594"/>
        <dbReference type="ChEBI" id="CHEBI:15378"/>
        <dbReference type="ChEBI" id="CHEBI:29950"/>
        <dbReference type="ChEBI" id="CHEBI:50058"/>
        <dbReference type="ChEBI" id="CHEBI:57783"/>
        <dbReference type="ChEBI" id="CHEBI:58349"/>
        <dbReference type="EC" id="1.8.1.8"/>
    </reaction>
</comment>
<evidence type="ECO:0000256" key="3">
    <source>
        <dbReference type="ARBA" id="ARBA00022448"/>
    </source>
</evidence>
<feature type="disulfide bond" description="Redox-active" evidence="18">
    <location>
        <begin position="560"/>
        <end position="563"/>
    </location>
</feature>
<gene>
    <name evidence="18 21" type="primary">dsbD</name>
    <name evidence="21" type="ORF">BLE401_15415</name>
</gene>
<accession>A0A2N9YHH1</accession>
<keyword evidence="8 18" id="KW-0201">Cytochrome c-type biogenesis</keyword>
<evidence type="ECO:0000259" key="20">
    <source>
        <dbReference type="PROSITE" id="PS51352"/>
    </source>
</evidence>
<evidence type="ECO:0000256" key="9">
    <source>
        <dbReference type="ARBA" id="ARBA00022982"/>
    </source>
</evidence>
<keyword evidence="14 18" id="KW-1015">Disulfide bond</keyword>
<evidence type="ECO:0000313" key="22">
    <source>
        <dbReference type="Proteomes" id="UP000234271"/>
    </source>
</evidence>
<keyword evidence="9 18" id="KW-0249">Electron transport</keyword>
<dbReference type="PANTHER" id="PTHR32234">
    <property type="entry name" value="THIOL:DISULFIDE INTERCHANGE PROTEIN DSBD"/>
    <property type="match status" value="1"/>
</dbReference>
<feature type="transmembrane region" description="Helical" evidence="18">
    <location>
        <begin position="348"/>
        <end position="378"/>
    </location>
</feature>
<keyword evidence="3 18" id="KW-0813">Transport</keyword>
<dbReference type="PROSITE" id="PS51352">
    <property type="entry name" value="THIOREDOXIN_2"/>
    <property type="match status" value="1"/>
</dbReference>
<keyword evidence="10 18" id="KW-1133">Transmembrane helix</keyword>
<dbReference type="HAMAP" id="MF_00399">
    <property type="entry name" value="DbsD"/>
    <property type="match status" value="1"/>
</dbReference>
<keyword evidence="7 18" id="KW-0732">Signal</keyword>
<evidence type="ECO:0000256" key="11">
    <source>
        <dbReference type="ARBA" id="ARBA00023002"/>
    </source>
</evidence>
<keyword evidence="4 18" id="KW-1003">Cell membrane</keyword>
<dbReference type="RefSeq" id="WP_062151975.1">
    <property type="nucleotide sequence ID" value="NZ_CP012373.2"/>
</dbReference>
<dbReference type="Gene3D" id="2.60.40.1250">
    <property type="entry name" value="Thiol:disulfide interchange protein DsbD, N-terminal domain"/>
    <property type="match status" value="1"/>
</dbReference>
<evidence type="ECO:0000256" key="16">
    <source>
        <dbReference type="ARBA" id="ARBA00047388"/>
    </source>
</evidence>
<evidence type="ECO:0000256" key="14">
    <source>
        <dbReference type="ARBA" id="ARBA00023157"/>
    </source>
</evidence>
<proteinExistence type="inferred from homology"/>
<keyword evidence="11 18" id="KW-0560">Oxidoreductase</keyword>
<evidence type="ECO:0000256" key="18">
    <source>
        <dbReference type="HAMAP-Rule" id="MF_00399"/>
    </source>
</evidence>
<feature type="region of interest" description="Disordered" evidence="19">
    <location>
        <begin position="32"/>
        <end position="62"/>
    </location>
</feature>
<evidence type="ECO:0000256" key="8">
    <source>
        <dbReference type="ARBA" id="ARBA00022748"/>
    </source>
</evidence>
<dbReference type="SUPFAM" id="SSF52833">
    <property type="entry name" value="Thioredoxin-like"/>
    <property type="match status" value="1"/>
</dbReference>
<feature type="transmembrane region" description="Helical" evidence="18">
    <location>
        <begin position="384"/>
        <end position="406"/>
    </location>
</feature>
<dbReference type="OrthoDB" id="9811036at2"/>
<evidence type="ECO:0000256" key="5">
    <source>
        <dbReference type="ARBA" id="ARBA00022519"/>
    </source>
</evidence>
<evidence type="ECO:0000256" key="2">
    <source>
        <dbReference type="ARBA" id="ARBA00007241"/>
    </source>
</evidence>
<dbReference type="PANTHER" id="PTHR32234:SF0">
    <property type="entry name" value="THIOL:DISULFIDE INTERCHANGE PROTEIN DSBD"/>
    <property type="match status" value="1"/>
</dbReference>
<feature type="transmembrane region" description="Helical" evidence="18">
    <location>
        <begin position="445"/>
        <end position="466"/>
    </location>
</feature>
<feature type="transmembrane region" description="Helical" evidence="18">
    <location>
        <begin position="225"/>
        <end position="257"/>
    </location>
</feature>
<organism evidence="21 22">
    <name type="scientific">Beggiatoa leptomitoformis</name>
    <dbReference type="NCBI Taxonomy" id="288004"/>
    <lineage>
        <taxon>Bacteria</taxon>
        <taxon>Pseudomonadati</taxon>
        <taxon>Pseudomonadota</taxon>
        <taxon>Gammaproteobacteria</taxon>
        <taxon>Thiotrichales</taxon>
        <taxon>Thiotrichaceae</taxon>
        <taxon>Beggiatoa</taxon>
    </lineage>
</organism>
<dbReference type="CDD" id="cd02953">
    <property type="entry name" value="DsbDgamma"/>
    <property type="match status" value="1"/>
</dbReference>
<keyword evidence="15 18" id="KW-0676">Redox-active center</keyword>
<dbReference type="AlphaFoldDB" id="A0A2N9YHH1"/>
<reference evidence="22" key="1">
    <citation type="submission" date="2016-12" db="EMBL/GenBank/DDBJ databases">
        <title>Complete Genome Sequence of Beggiatoa leptomitiformis D-401.</title>
        <authorList>
            <person name="Fomenkov A."/>
            <person name="Vincze T."/>
            <person name="Grabovich M."/>
            <person name="Anton B.P."/>
            <person name="Dubinina G."/>
            <person name="Orlova M."/>
            <person name="Belousova E."/>
            <person name="Roberts R.J."/>
        </authorList>
    </citation>
    <scope>NUCLEOTIDE SEQUENCE [LARGE SCALE GENOMIC DNA]</scope>
    <source>
        <strain evidence="22">D-401</strain>
    </source>
</reference>
<feature type="signal peptide" evidence="18">
    <location>
        <begin position="1"/>
        <end position="23"/>
    </location>
</feature>
<dbReference type="InterPro" id="IPR035671">
    <property type="entry name" value="DsbD_gamma"/>
</dbReference>
<dbReference type="Proteomes" id="UP000234271">
    <property type="component" value="Chromosome"/>
</dbReference>
<keyword evidence="5 18" id="KW-0997">Cell inner membrane</keyword>
<dbReference type="GO" id="GO:0047134">
    <property type="term" value="F:protein-disulfide reductase [NAD(P)H] activity"/>
    <property type="evidence" value="ECO:0007669"/>
    <property type="project" value="UniProtKB-UniRule"/>
</dbReference>
<dbReference type="InterPro" id="IPR013766">
    <property type="entry name" value="Thioredoxin_domain"/>
</dbReference>
<dbReference type="Pfam" id="PF11412">
    <property type="entry name" value="DsbD_N"/>
    <property type="match status" value="1"/>
</dbReference>
<feature type="disulfide bond" description="Redox-active" evidence="18">
    <location>
        <begin position="244"/>
        <end position="366"/>
    </location>
</feature>
<dbReference type="InterPro" id="IPR022910">
    <property type="entry name" value="Thiol_diS_interchange_DbsD"/>
</dbReference>
<evidence type="ECO:0000256" key="10">
    <source>
        <dbReference type="ARBA" id="ARBA00022989"/>
    </source>
</evidence>
<dbReference type="Pfam" id="PF13899">
    <property type="entry name" value="Thioredoxin_7"/>
    <property type="match status" value="1"/>
</dbReference>
<dbReference type="GO" id="GO:0045454">
    <property type="term" value="P:cell redox homeostasis"/>
    <property type="evidence" value="ECO:0007669"/>
    <property type="project" value="TreeGrafter"/>
</dbReference>
<evidence type="ECO:0000256" key="12">
    <source>
        <dbReference type="ARBA" id="ARBA00023027"/>
    </source>
</evidence>
<evidence type="ECO:0000256" key="19">
    <source>
        <dbReference type="SAM" id="MobiDB-lite"/>
    </source>
</evidence>
<dbReference type="InterPro" id="IPR036249">
    <property type="entry name" value="Thioredoxin-like_sf"/>
</dbReference>
<dbReference type="GO" id="GO:0005886">
    <property type="term" value="C:plasma membrane"/>
    <property type="evidence" value="ECO:0007669"/>
    <property type="project" value="UniProtKB-SubCell"/>
</dbReference>
<evidence type="ECO:0000256" key="1">
    <source>
        <dbReference type="ARBA" id="ARBA00004429"/>
    </source>
</evidence>
<dbReference type="Gene3D" id="3.40.30.10">
    <property type="entry name" value="Glutaredoxin"/>
    <property type="match status" value="1"/>
</dbReference>